<name>A0A067PJ52_9AGAM</name>
<protein>
    <submittedName>
        <fullName evidence="1">Uncharacterized protein</fullName>
    </submittedName>
</protein>
<gene>
    <name evidence="1" type="ORF">JAAARDRAFT_42062</name>
</gene>
<dbReference type="HOGENOM" id="CLU_2606376_0_0_1"/>
<dbReference type="EMBL" id="KL197760">
    <property type="protein sequence ID" value="KDQ50471.1"/>
    <property type="molecule type" value="Genomic_DNA"/>
</dbReference>
<evidence type="ECO:0000313" key="2">
    <source>
        <dbReference type="Proteomes" id="UP000027265"/>
    </source>
</evidence>
<proteinExistence type="predicted"/>
<dbReference type="AlphaFoldDB" id="A0A067PJ52"/>
<keyword evidence="2" id="KW-1185">Reference proteome</keyword>
<accession>A0A067PJ52</accession>
<reference evidence="2" key="1">
    <citation type="journal article" date="2014" name="Proc. Natl. Acad. Sci. U.S.A.">
        <title>Extensive sampling of basidiomycete genomes demonstrates inadequacy of the white-rot/brown-rot paradigm for wood decay fungi.</title>
        <authorList>
            <person name="Riley R."/>
            <person name="Salamov A.A."/>
            <person name="Brown D.W."/>
            <person name="Nagy L.G."/>
            <person name="Floudas D."/>
            <person name="Held B.W."/>
            <person name="Levasseur A."/>
            <person name="Lombard V."/>
            <person name="Morin E."/>
            <person name="Otillar R."/>
            <person name="Lindquist E.A."/>
            <person name="Sun H."/>
            <person name="LaButti K.M."/>
            <person name="Schmutz J."/>
            <person name="Jabbour D."/>
            <person name="Luo H."/>
            <person name="Baker S.E."/>
            <person name="Pisabarro A.G."/>
            <person name="Walton J.D."/>
            <person name="Blanchette R.A."/>
            <person name="Henrissat B."/>
            <person name="Martin F."/>
            <person name="Cullen D."/>
            <person name="Hibbett D.S."/>
            <person name="Grigoriev I.V."/>
        </authorList>
    </citation>
    <scope>NUCLEOTIDE SEQUENCE [LARGE SCALE GENOMIC DNA]</scope>
    <source>
        <strain evidence="2">MUCL 33604</strain>
    </source>
</reference>
<organism evidence="1 2">
    <name type="scientific">Jaapia argillacea MUCL 33604</name>
    <dbReference type="NCBI Taxonomy" id="933084"/>
    <lineage>
        <taxon>Eukaryota</taxon>
        <taxon>Fungi</taxon>
        <taxon>Dikarya</taxon>
        <taxon>Basidiomycota</taxon>
        <taxon>Agaricomycotina</taxon>
        <taxon>Agaricomycetes</taxon>
        <taxon>Agaricomycetidae</taxon>
        <taxon>Jaapiales</taxon>
        <taxon>Jaapiaceae</taxon>
        <taxon>Jaapia</taxon>
    </lineage>
</organism>
<evidence type="ECO:0000313" key="1">
    <source>
        <dbReference type="EMBL" id="KDQ50471.1"/>
    </source>
</evidence>
<dbReference type="Proteomes" id="UP000027265">
    <property type="component" value="Unassembled WGS sequence"/>
</dbReference>
<sequence>MSGLVENSWNCCQTAEGDQTVTMTSASLQPLALELAYVSIVAHSIETTINPQGFSCPHAEAEEPPHAQAHFPSPFLCRC</sequence>
<dbReference type="InParanoid" id="A0A067PJ52"/>